<evidence type="ECO:0000256" key="3">
    <source>
        <dbReference type="ARBA" id="ARBA00022475"/>
    </source>
</evidence>
<keyword evidence="5" id="KW-1133">Transmembrane helix</keyword>
<dbReference type="GO" id="GO:0005886">
    <property type="term" value="C:plasma membrane"/>
    <property type="evidence" value="ECO:0007669"/>
    <property type="project" value="UniProtKB-SubCell"/>
</dbReference>
<keyword evidence="7" id="KW-0653">Protein transport</keyword>
<keyword evidence="6" id="KW-0472">Membrane</keyword>
<dbReference type="Pfam" id="PF02472">
    <property type="entry name" value="ExbD"/>
    <property type="match status" value="1"/>
</dbReference>
<keyword evidence="7" id="KW-0813">Transport</keyword>
<name>A0A7V9AAF0_9BACT</name>
<evidence type="ECO:0000313" key="9">
    <source>
        <dbReference type="EMBL" id="MBA2224632.1"/>
    </source>
</evidence>
<keyword evidence="3" id="KW-1003">Cell membrane</keyword>
<evidence type="ECO:0000313" key="10">
    <source>
        <dbReference type="Proteomes" id="UP000542342"/>
    </source>
</evidence>
<evidence type="ECO:0000256" key="5">
    <source>
        <dbReference type="ARBA" id="ARBA00022989"/>
    </source>
</evidence>
<evidence type="ECO:0000256" key="7">
    <source>
        <dbReference type="RuleBase" id="RU003879"/>
    </source>
</evidence>
<reference evidence="9 10" key="1">
    <citation type="submission" date="2020-07" db="EMBL/GenBank/DDBJ databases">
        <title>Thermogemmata thermophila gen. nov., sp. nov., a novel moderate thermophilic planctomycete from a Kamchatka hot spring.</title>
        <authorList>
            <person name="Elcheninov A.G."/>
            <person name="Podosokorskaya O.A."/>
            <person name="Kovaleva O.L."/>
            <person name="Novikov A."/>
            <person name="Bonch-Osmolovskaya E.A."/>
            <person name="Toshchakov S.V."/>
            <person name="Kublanov I.V."/>
        </authorList>
    </citation>
    <scope>NUCLEOTIDE SEQUENCE [LARGE SCALE GENOMIC DNA]</scope>
    <source>
        <strain evidence="9 10">2918</strain>
    </source>
</reference>
<evidence type="ECO:0000256" key="4">
    <source>
        <dbReference type="ARBA" id="ARBA00022692"/>
    </source>
</evidence>
<dbReference type="RefSeq" id="WP_194536071.1">
    <property type="nucleotide sequence ID" value="NZ_JACEFB010000001.1"/>
</dbReference>
<evidence type="ECO:0000256" key="8">
    <source>
        <dbReference type="SAM" id="MobiDB-lite"/>
    </source>
</evidence>
<dbReference type="GO" id="GO:0015031">
    <property type="term" value="P:protein transport"/>
    <property type="evidence" value="ECO:0007669"/>
    <property type="project" value="UniProtKB-KW"/>
</dbReference>
<dbReference type="AlphaFoldDB" id="A0A7V9AAF0"/>
<organism evidence="9 10">
    <name type="scientific">Thermogemmata fonticola</name>
    <dbReference type="NCBI Taxonomy" id="2755323"/>
    <lineage>
        <taxon>Bacteria</taxon>
        <taxon>Pseudomonadati</taxon>
        <taxon>Planctomycetota</taxon>
        <taxon>Planctomycetia</taxon>
        <taxon>Gemmatales</taxon>
        <taxon>Gemmataceae</taxon>
        <taxon>Thermogemmata</taxon>
    </lineage>
</organism>
<protein>
    <submittedName>
        <fullName evidence="9">Biopolymer transporter ExbD</fullName>
    </submittedName>
</protein>
<comment type="caution">
    <text evidence="9">The sequence shown here is derived from an EMBL/GenBank/DDBJ whole genome shotgun (WGS) entry which is preliminary data.</text>
</comment>
<evidence type="ECO:0000256" key="2">
    <source>
        <dbReference type="ARBA" id="ARBA00005811"/>
    </source>
</evidence>
<proteinExistence type="inferred from homology"/>
<comment type="similarity">
    <text evidence="2 7">Belongs to the ExbD/TolR family.</text>
</comment>
<dbReference type="InterPro" id="IPR003400">
    <property type="entry name" value="ExbD"/>
</dbReference>
<keyword evidence="10" id="KW-1185">Reference proteome</keyword>
<evidence type="ECO:0000256" key="1">
    <source>
        <dbReference type="ARBA" id="ARBA00004162"/>
    </source>
</evidence>
<feature type="compositionally biased region" description="Polar residues" evidence="8">
    <location>
        <begin position="91"/>
        <end position="103"/>
    </location>
</feature>
<keyword evidence="4 7" id="KW-0812">Transmembrane</keyword>
<comment type="subcellular location">
    <subcellularLocation>
        <location evidence="1">Cell membrane</location>
        <topology evidence="1">Single-pass membrane protein</topology>
    </subcellularLocation>
    <subcellularLocation>
        <location evidence="7">Cell membrane</location>
        <topology evidence="7">Single-pass type II membrane protein</topology>
    </subcellularLocation>
</comment>
<dbReference type="GO" id="GO:0022857">
    <property type="term" value="F:transmembrane transporter activity"/>
    <property type="evidence" value="ECO:0007669"/>
    <property type="project" value="InterPro"/>
</dbReference>
<sequence length="281" mass="30789">MGGAPKSFDVWFVTANTVYKGVPYQVAADWVQQGRLAATDHVRPSGTELWVAVRDYPLLADYLPKVLTLPTVAVSSVESSSSSAQEQQAATQGHQAASSSGLPLSSDRLPGEGMTPRDVDELFEHAPAPLFHRSDDDEEVDMVPLIDISMVLLVFFIMIRAAGALAPVDVPEMRYAGSLATDPEAITIVIDKYNEEQVYYAVRHGKAAPKPSHDLLHTPEAALRALDEILATVSRPPEVRVACHKDLPYERIVELQPELEARHKKNMINSFVATVVEAPRE</sequence>
<dbReference type="Proteomes" id="UP000542342">
    <property type="component" value="Unassembled WGS sequence"/>
</dbReference>
<accession>A0A7V9AAF0</accession>
<evidence type="ECO:0000256" key="6">
    <source>
        <dbReference type="ARBA" id="ARBA00023136"/>
    </source>
</evidence>
<dbReference type="EMBL" id="JACEFB010000001">
    <property type="protein sequence ID" value="MBA2224632.1"/>
    <property type="molecule type" value="Genomic_DNA"/>
</dbReference>
<gene>
    <name evidence="9" type="ORF">H0921_00475</name>
</gene>
<feature type="region of interest" description="Disordered" evidence="8">
    <location>
        <begin position="83"/>
        <end position="117"/>
    </location>
</feature>